<organism evidence="1 2">
    <name type="scientific">Adineta steineri</name>
    <dbReference type="NCBI Taxonomy" id="433720"/>
    <lineage>
        <taxon>Eukaryota</taxon>
        <taxon>Metazoa</taxon>
        <taxon>Spiralia</taxon>
        <taxon>Gnathifera</taxon>
        <taxon>Rotifera</taxon>
        <taxon>Eurotatoria</taxon>
        <taxon>Bdelloidea</taxon>
        <taxon>Adinetida</taxon>
        <taxon>Adinetidae</taxon>
        <taxon>Adineta</taxon>
    </lineage>
</organism>
<dbReference type="Proteomes" id="UP000663891">
    <property type="component" value="Unassembled WGS sequence"/>
</dbReference>
<sequence length="34" mass="3652">MGLALASVTAGARGKTEKELLNLLHSKSREKLTQ</sequence>
<gene>
    <name evidence="1" type="ORF">VCS650_LOCUS43706</name>
</gene>
<dbReference type="AlphaFoldDB" id="A0A815VJI9"/>
<dbReference type="OrthoDB" id="671595at2759"/>
<name>A0A815VJI9_9BILA</name>
<comment type="caution">
    <text evidence="1">The sequence shown here is derived from an EMBL/GenBank/DDBJ whole genome shotgun (WGS) entry which is preliminary data.</text>
</comment>
<evidence type="ECO:0000313" key="2">
    <source>
        <dbReference type="Proteomes" id="UP000663891"/>
    </source>
</evidence>
<protein>
    <submittedName>
        <fullName evidence="1">Uncharacterized protein</fullName>
    </submittedName>
</protein>
<proteinExistence type="predicted"/>
<dbReference type="EMBL" id="CAJNON010004477">
    <property type="protein sequence ID" value="CAF1531260.1"/>
    <property type="molecule type" value="Genomic_DNA"/>
</dbReference>
<accession>A0A815VJI9</accession>
<evidence type="ECO:0000313" key="1">
    <source>
        <dbReference type="EMBL" id="CAF1531260.1"/>
    </source>
</evidence>
<reference evidence="1" key="1">
    <citation type="submission" date="2021-02" db="EMBL/GenBank/DDBJ databases">
        <authorList>
            <person name="Nowell W R."/>
        </authorList>
    </citation>
    <scope>NUCLEOTIDE SEQUENCE</scope>
</reference>
<feature type="non-terminal residue" evidence="1">
    <location>
        <position position="34"/>
    </location>
</feature>